<proteinExistence type="predicted"/>
<keyword evidence="2" id="KW-0812">Transmembrane</keyword>
<evidence type="ECO:0000259" key="3">
    <source>
        <dbReference type="PROSITE" id="PS51173"/>
    </source>
</evidence>
<dbReference type="RefSeq" id="WP_023360844.1">
    <property type="nucleotide sequence ID" value="NC_022657.1"/>
</dbReference>
<dbReference type="InterPro" id="IPR008965">
    <property type="entry name" value="CBM2/CBM3_carb-bd_dom_sf"/>
</dbReference>
<sequence length="249" mass="25356">MSRRTFSVVVLDSLLSLATKLQSGPMPEPRVRTAGATRGRLWRILMVAGVLAALGGAALVVTVLIRTPEGSAGRPETAAGLPGPPIPPAGTDAVEPSAVPTTRPVPTLTLPSSVATSASSRPPTTSPSAGRGSSTPESAVVPLTARYTTSSVTAGLLGYHLDVTITNPAPRAHTDWRLVVTLPRSTLSVSGVSGATATQDGAAWTFTPDDTTSRVAPRASVTVSFNVNGATLLNAAPTDCQIDNTPCTT</sequence>
<dbReference type="eggNOG" id="COG4549">
    <property type="taxonomic scope" value="Bacteria"/>
</dbReference>
<evidence type="ECO:0000313" key="5">
    <source>
        <dbReference type="Proteomes" id="UP000017746"/>
    </source>
</evidence>
<feature type="transmembrane region" description="Helical" evidence="2">
    <location>
        <begin position="44"/>
        <end position="65"/>
    </location>
</feature>
<dbReference type="STRING" id="1246995.AFR_12495"/>
<dbReference type="GO" id="GO:0005975">
    <property type="term" value="P:carbohydrate metabolic process"/>
    <property type="evidence" value="ECO:0007669"/>
    <property type="project" value="InterPro"/>
</dbReference>
<dbReference type="Gene3D" id="2.60.40.290">
    <property type="match status" value="1"/>
</dbReference>
<organism evidence="4 5">
    <name type="scientific">Actinoplanes friuliensis DSM 7358</name>
    <dbReference type="NCBI Taxonomy" id="1246995"/>
    <lineage>
        <taxon>Bacteria</taxon>
        <taxon>Bacillati</taxon>
        <taxon>Actinomycetota</taxon>
        <taxon>Actinomycetes</taxon>
        <taxon>Micromonosporales</taxon>
        <taxon>Micromonosporaceae</taxon>
        <taxon>Actinoplanes</taxon>
    </lineage>
</organism>
<evidence type="ECO:0000256" key="2">
    <source>
        <dbReference type="SAM" id="Phobius"/>
    </source>
</evidence>
<gene>
    <name evidence="4" type="ORF">AFR_12495</name>
</gene>
<dbReference type="SMART" id="SM00637">
    <property type="entry name" value="CBD_II"/>
    <property type="match status" value="1"/>
</dbReference>
<dbReference type="EMBL" id="CP006272">
    <property type="protein sequence ID" value="AGZ40785.1"/>
    <property type="molecule type" value="Genomic_DNA"/>
</dbReference>
<dbReference type="Proteomes" id="UP000017746">
    <property type="component" value="Chromosome"/>
</dbReference>
<dbReference type="GO" id="GO:0004553">
    <property type="term" value="F:hydrolase activity, hydrolyzing O-glycosyl compounds"/>
    <property type="evidence" value="ECO:0007669"/>
    <property type="project" value="InterPro"/>
</dbReference>
<accession>U5VYJ1</accession>
<dbReference type="GO" id="GO:0030247">
    <property type="term" value="F:polysaccharide binding"/>
    <property type="evidence" value="ECO:0007669"/>
    <property type="project" value="UniProtKB-UniRule"/>
</dbReference>
<keyword evidence="2" id="KW-0472">Membrane</keyword>
<dbReference type="HOGENOM" id="CLU_1113980_0_0_11"/>
<dbReference type="SUPFAM" id="SSF49384">
    <property type="entry name" value="Carbohydrate-binding domain"/>
    <property type="match status" value="1"/>
</dbReference>
<dbReference type="OrthoDB" id="3385673at2"/>
<name>U5VYJ1_9ACTN</name>
<evidence type="ECO:0000256" key="1">
    <source>
        <dbReference type="SAM" id="MobiDB-lite"/>
    </source>
</evidence>
<feature type="region of interest" description="Disordered" evidence="1">
    <location>
        <begin position="71"/>
        <end position="138"/>
    </location>
</feature>
<dbReference type="InterPro" id="IPR012291">
    <property type="entry name" value="CBM2_carb-bd_dom_sf"/>
</dbReference>
<dbReference type="PROSITE" id="PS51173">
    <property type="entry name" value="CBM2"/>
    <property type="match status" value="1"/>
</dbReference>
<evidence type="ECO:0000313" key="4">
    <source>
        <dbReference type="EMBL" id="AGZ40785.1"/>
    </source>
</evidence>
<protein>
    <submittedName>
        <fullName evidence="4">Activator of hsp90 ATPase 1 family protein</fullName>
    </submittedName>
</protein>
<reference evidence="4 5" key="1">
    <citation type="journal article" date="2014" name="J. Biotechnol.">
        <title>Complete genome sequence of the actinobacterium Actinoplanes friuliensis HAG 010964, producer of the lipopeptide antibiotic friulimycin.</title>
        <authorList>
            <person name="Ruckert C."/>
            <person name="Szczepanowski R."/>
            <person name="Albersmeier A."/>
            <person name="Goesmann A."/>
            <person name="Fischer N."/>
            <person name="Steinkamper A."/>
            <person name="Puhler A."/>
            <person name="Biener R."/>
            <person name="Schwartz D."/>
            <person name="Kalinowski J."/>
        </authorList>
    </citation>
    <scope>NUCLEOTIDE SEQUENCE [LARGE SCALE GENOMIC DNA]</scope>
    <source>
        <strain evidence="4 5">DSM 7358</strain>
    </source>
</reference>
<keyword evidence="2" id="KW-1133">Transmembrane helix</keyword>
<dbReference type="AlphaFoldDB" id="U5VYJ1"/>
<dbReference type="InterPro" id="IPR001919">
    <property type="entry name" value="CBD2"/>
</dbReference>
<dbReference type="PATRIC" id="fig|1246995.3.peg.2538"/>
<keyword evidence="5" id="KW-1185">Reference proteome</keyword>
<dbReference type="KEGG" id="afs:AFR_12495"/>
<feature type="domain" description="CBM2" evidence="3">
    <location>
        <begin position="134"/>
        <end position="249"/>
    </location>
</feature>
<feature type="compositionally biased region" description="Low complexity" evidence="1">
    <location>
        <begin position="99"/>
        <end position="129"/>
    </location>
</feature>